<dbReference type="Proteomes" id="UP000199323">
    <property type="component" value="Unassembled WGS sequence"/>
</dbReference>
<dbReference type="AlphaFoldDB" id="A0A1I2LR59"/>
<dbReference type="EMBL" id="FONG01000030">
    <property type="protein sequence ID" value="SFF81755.1"/>
    <property type="molecule type" value="Genomic_DNA"/>
</dbReference>
<keyword evidence="7" id="KW-1185">Reference proteome</keyword>
<dbReference type="GO" id="GO:0016987">
    <property type="term" value="F:sigma factor activity"/>
    <property type="evidence" value="ECO:0007669"/>
    <property type="project" value="UniProtKB-KW"/>
</dbReference>
<dbReference type="InterPro" id="IPR013249">
    <property type="entry name" value="RNA_pol_sigma70_r4_t2"/>
</dbReference>
<dbReference type="OrthoDB" id="5518337at2"/>
<keyword evidence="4" id="KW-0804">Transcription</keyword>
<evidence type="ECO:0000313" key="6">
    <source>
        <dbReference type="EMBL" id="SFF81755.1"/>
    </source>
</evidence>
<proteinExistence type="inferred from homology"/>
<protein>
    <submittedName>
        <fullName evidence="6">RNA polymerase sigma-70 factor, ECF subfamily</fullName>
    </submittedName>
</protein>
<dbReference type="Gene3D" id="1.10.10.10">
    <property type="entry name" value="Winged helix-like DNA-binding domain superfamily/Winged helix DNA-binding domain"/>
    <property type="match status" value="1"/>
</dbReference>
<dbReference type="SUPFAM" id="SSF88659">
    <property type="entry name" value="Sigma3 and sigma4 domains of RNA polymerase sigma factors"/>
    <property type="match status" value="1"/>
</dbReference>
<feature type="domain" description="RNA polymerase sigma factor 70 region 4 type 2" evidence="5">
    <location>
        <begin position="21"/>
        <end position="71"/>
    </location>
</feature>
<evidence type="ECO:0000313" key="7">
    <source>
        <dbReference type="Proteomes" id="UP000199323"/>
    </source>
</evidence>
<dbReference type="GO" id="GO:0006352">
    <property type="term" value="P:DNA-templated transcription initiation"/>
    <property type="evidence" value="ECO:0007669"/>
    <property type="project" value="InterPro"/>
</dbReference>
<evidence type="ECO:0000256" key="1">
    <source>
        <dbReference type="ARBA" id="ARBA00010641"/>
    </source>
</evidence>
<gene>
    <name evidence="6" type="ORF">SAMN05216251_13063</name>
</gene>
<evidence type="ECO:0000256" key="2">
    <source>
        <dbReference type="ARBA" id="ARBA00023015"/>
    </source>
</evidence>
<dbReference type="Pfam" id="PF08281">
    <property type="entry name" value="Sigma70_r4_2"/>
    <property type="match status" value="1"/>
</dbReference>
<sequence>MNVPLDSRPAGACDRTDRRKEMVREALAGLAPGHREVLVRVKYQGESAAQVARALGLPPDTVVARIHLAVEAFAAALAQRGYTA</sequence>
<accession>A0A1I2LR59</accession>
<name>A0A1I2LR59_9ACTN</name>
<organism evidence="6 7">
    <name type="scientific">Actinacidiphila alni</name>
    <dbReference type="NCBI Taxonomy" id="380248"/>
    <lineage>
        <taxon>Bacteria</taxon>
        <taxon>Bacillati</taxon>
        <taxon>Actinomycetota</taxon>
        <taxon>Actinomycetes</taxon>
        <taxon>Kitasatosporales</taxon>
        <taxon>Streptomycetaceae</taxon>
        <taxon>Actinacidiphila</taxon>
    </lineage>
</organism>
<dbReference type="GO" id="GO:0003677">
    <property type="term" value="F:DNA binding"/>
    <property type="evidence" value="ECO:0007669"/>
    <property type="project" value="InterPro"/>
</dbReference>
<comment type="similarity">
    <text evidence="1">Belongs to the sigma-70 factor family. ECF subfamily.</text>
</comment>
<dbReference type="InterPro" id="IPR013324">
    <property type="entry name" value="RNA_pol_sigma_r3/r4-like"/>
</dbReference>
<evidence type="ECO:0000256" key="3">
    <source>
        <dbReference type="ARBA" id="ARBA00023082"/>
    </source>
</evidence>
<evidence type="ECO:0000256" key="4">
    <source>
        <dbReference type="ARBA" id="ARBA00023163"/>
    </source>
</evidence>
<evidence type="ECO:0000259" key="5">
    <source>
        <dbReference type="Pfam" id="PF08281"/>
    </source>
</evidence>
<dbReference type="InterPro" id="IPR036388">
    <property type="entry name" value="WH-like_DNA-bd_sf"/>
</dbReference>
<dbReference type="RefSeq" id="WP_093717464.1">
    <property type="nucleotide sequence ID" value="NZ_FONG01000030.1"/>
</dbReference>
<keyword evidence="3" id="KW-0731">Sigma factor</keyword>
<dbReference type="STRING" id="380248.SAMN05216251_13063"/>
<keyword evidence="2" id="KW-0805">Transcription regulation</keyword>
<reference evidence="6 7" key="1">
    <citation type="submission" date="2016-10" db="EMBL/GenBank/DDBJ databases">
        <authorList>
            <person name="de Groot N.N."/>
        </authorList>
    </citation>
    <scope>NUCLEOTIDE SEQUENCE [LARGE SCALE GENOMIC DNA]</scope>
    <source>
        <strain evidence="6 7">CGMCC 4.3510</strain>
    </source>
</reference>